<gene>
    <name evidence="2" type="ORF">Moror_1761</name>
</gene>
<evidence type="ECO:0000313" key="3">
    <source>
        <dbReference type="Proteomes" id="UP000017559"/>
    </source>
</evidence>
<feature type="region of interest" description="Disordered" evidence="1">
    <location>
        <begin position="271"/>
        <end position="300"/>
    </location>
</feature>
<feature type="region of interest" description="Disordered" evidence="1">
    <location>
        <begin position="1"/>
        <end position="24"/>
    </location>
</feature>
<reference evidence="2 3" key="1">
    <citation type="journal article" date="2014" name="BMC Genomics">
        <title>Genome and secretome analysis of the hemibiotrophic fungal pathogen, Moniliophthora roreri, which causes frosty pod rot disease of cacao: mechanisms of the biotrophic and necrotrophic phases.</title>
        <authorList>
            <person name="Meinhardt L.W."/>
            <person name="Costa G.G.L."/>
            <person name="Thomazella D.P.T."/>
            <person name="Teixeira P.J.P.L."/>
            <person name="Carazzolle M.F."/>
            <person name="Schuster S.C."/>
            <person name="Carlson J.E."/>
            <person name="Guiltinan M.J."/>
            <person name="Mieczkowski P."/>
            <person name="Farmer A."/>
            <person name="Ramaraj T."/>
            <person name="Crozier J."/>
            <person name="Davis R.E."/>
            <person name="Shao J."/>
            <person name="Melnick R.L."/>
            <person name="Pereira G.A.G."/>
            <person name="Bailey B.A."/>
        </authorList>
    </citation>
    <scope>NUCLEOTIDE SEQUENCE [LARGE SCALE GENOMIC DNA]</scope>
    <source>
        <strain evidence="2 3">MCA 2997</strain>
    </source>
</reference>
<evidence type="ECO:0000256" key="1">
    <source>
        <dbReference type="SAM" id="MobiDB-lite"/>
    </source>
</evidence>
<feature type="compositionally biased region" description="Polar residues" evidence="1">
    <location>
        <begin position="10"/>
        <end position="20"/>
    </location>
</feature>
<accession>V2XKN9</accession>
<comment type="caution">
    <text evidence="2">The sequence shown here is derived from an EMBL/GenBank/DDBJ whole genome shotgun (WGS) entry which is preliminary data.</text>
</comment>
<dbReference type="OrthoDB" id="3109075at2759"/>
<dbReference type="EMBL" id="AWSO01000200">
    <property type="protein sequence ID" value="ESK93411.1"/>
    <property type="molecule type" value="Genomic_DNA"/>
</dbReference>
<organism evidence="2 3">
    <name type="scientific">Moniliophthora roreri (strain MCA 2997)</name>
    <name type="common">Cocoa frosty pod rot fungus</name>
    <name type="synonym">Crinipellis roreri</name>
    <dbReference type="NCBI Taxonomy" id="1381753"/>
    <lineage>
        <taxon>Eukaryota</taxon>
        <taxon>Fungi</taxon>
        <taxon>Dikarya</taxon>
        <taxon>Basidiomycota</taxon>
        <taxon>Agaricomycotina</taxon>
        <taxon>Agaricomycetes</taxon>
        <taxon>Agaricomycetidae</taxon>
        <taxon>Agaricales</taxon>
        <taxon>Marasmiineae</taxon>
        <taxon>Marasmiaceae</taxon>
        <taxon>Moniliophthora</taxon>
    </lineage>
</organism>
<feature type="region of interest" description="Disordered" evidence="1">
    <location>
        <begin position="171"/>
        <end position="259"/>
    </location>
</feature>
<name>V2XKN9_MONRO</name>
<dbReference type="HOGENOM" id="CLU_034117_0_0_1"/>
<dbReference type="AlphaFoldDB" id="V2XKN9"/>
<keyword evidence="3" id="KW-1185">Reference proteome</keyword>
<evidence type="ECO:0000313" key="2">
    <source>
        <dbReference type="EMBL" id="ESK93411.1"/>
    </source>
</evidence>
<sequence>MAGAARTKLSKNVPSTQPDKPSTMEVSPVTYAILKALYPTGTKILAAFQQFQKSLSALGNATSIVLGVQLREELIDSLGENWGAFCEHSKDYCCPSLYTELFLTVAPVFDAFKEQFPTIVWPSHITDHLPDVEQRKAWEEERGLEAFPELKFPRSLEEVLSEYSIVTMSFKSMPPQNPRKRSISSPGKDAETVATASKKAKHSGSTKPKPAPTNPRPKASRATSSKTSPDETVVIKVEKGATPLVPKSNAKHSQSSKVAASRIIVSPPVLDKEDPLVASTSSKEKSKAAPPSTDEEDELDELNGSEDMYDSIKIPAPGVQGCKLTEKADFADHILKYFGSGQALLNALNSVAQVTDGSGSLLPLSTFLRLTTVLPPPCNKTLTPPCTQCKELGCPCLFDHNPSSSIKCDGCRKSSSPCSHNRLWFEWVNDSAKELDVALGSCSGLIYQASSICHDIALYTSLLETQACLDEQLVALSHSINVSQDAFKKRVIDPRQILQSLLFLDLSFSASNAQVASLCAGFGWRSSDLLLRDPYDHGYKLRKVSCFSDSPFHIFIKGTDIDITGKRGSEWEINDEDLVVPMTAPVIATTAEASGSTINASDVDIVAEKSTAVSSSTPSFLRDSLIPMLFGPVSSLLRDDSDQSSDIWSLPSE</sequence>
<protein>
    <submittedName>
        <fullName evidence="2">Uncharacterized protein</fullName>
    </submittedName>
</protein>
<proteinExistence type="predicted"/>
<dbReference type="Proteomes" id="UP000017559">
    <property type="component" value="Unassembled WGS sequence"/>
</dbReference>
<dbReference type="KEGG" id="mrr:Moror_1761"/>